<dbReference type="GO" id="GO:0003779">
    <property type="term" value="F:actin binding"/>
    <property type="evidence" value="ECO:0007669"/>
    <property type="project" value="InterPro"/>
</dbReference>
<dbReference type="STRING" id="8022.A0A060YPM8"/>
<reference evidence="3" key="1">
    <citation type="journal article" date="2014" name="Nat. Commun.">
        <title>The rainbow trout genome provides novel insights into evolution after whole-genome duplication in vertebrates.</title>
        <authorList>
            <person name="Berthelot C."/>
            <person name="Brunet F."/>
            <person name="Chalopin D."/>
            <person name="Juanchich A."/>
            <person name="Bernard M."/>
            <person name="Noel B."/>
            <person name="Bento P."/>
            <person name="Da Silva C."/>
            <person name="Labadie K."/>
            <person name="Alberti A."/>
            <person name="Aury J.M."/>
            <person name="Louis A."/>
            <person name="Dehais P."/>
            <person name="Bardou P."/>
            <person name="Montfort J."/>
            <person name="Klopp C."/>
            <person name="Cabau C."/>
            <person name="Gaspin C."/>
            <person name="Thorgaard G.H."/>
            <person name="Boussaha M."/>
            <person name="Quillet E."/>
            <person name="Guyomard R."/>
            <person name="Galiana D."/>
            <person name="Bobe J."/>
            <person name="Volff J.N."/>
            <person name="Genet C."/>
            <person name="Wincker P."/>
            <person name="Jaillon O."/>
            <person name="Roest Crollius H."/>
            <person name="Guiguen Y."/>
        </authorList>
    </citation>
    <scope>NUCLEOTIDE SEQUENCE [LARGE SCALE GENOMIC DNA]</scope>
</reference>
<sequence length="201" mass="20696">MHDDHSDDSDTPSDTSDATSVASAGPALTAAAKAAVDKAIGAAVKQAEAEEKTPAPGLGGSLGLGLDSQSEGEESAGSVSEEEAEKENSQDWRGCFVPPSPVHTSPIGASWQSLSGEVAAARAHSELSVLEAPEVLTFNRADVVDVTQEVPVIHTEMKTVTYQSLEADADPEAGVLMSAQTITSDTTSTTTTTHITKVFTT</sequence>
<dbReference type="InterPro" id="IPR008379">
    <property type="entry name" value="Band_4.1_C"/>
</dbReference>
<evidence type="ECO:0000256" key="1">
    <source>
        <dbReference type="SAM" id="MobiDB-lite"/>
    </source>
</evidence>
<accession>A0A060YPM8</accession>
<feature type="compositionally biased region" description="Acidic residues" evidence="1">
    <location>
        <begin position="70"/>
        <end position="85"/>
    </location>
</feature>
<dbReference type="EMBL" id="FR915994">
    <property type="protein sequence ID" value="CDQ93778.1"/>
    <property type="molecule type" value="Genomic_DNA"/>
</dbReference>
<organism evidence="3 4">
    <name type="scientific">Oncorhynchus mykiss</name>
    <name type="common">Rainbow trout</name>
    <name type="synonym">Salmo gairdneri</name>
    <dbReference type="NCBI Taxonomy" id="8022"/>
    <lineage>
        <taxon>Eukaryota</taxon>
        <taxon>Metazoa</taxon>
        <taxon>Chordata</taxon>
        <taxon>Craniata</taxon>
        <taxon>Vertebrata</taxon>
        <taxon>Euteleostomi</taxon>
        <taxon>Actinopterygii</taxon>
        <taxon>Neopterygii</taxon>
        <taxon>Teleostei</taxon>
        <taxon>Protacanthopterygii</taxon>
        <taxon>Salmoniformes</taxon>
        <taxon>Salmonidae</taxon>
        <taxon>Salmoninae</taxon>
        <taxon>Oncorhynchus</taxon>
    </lineage>
</organism>
<dbReference type="Proteomes" id="UP000193380">
    <property type="component" value="Unassembled WGS sequence"/>
</dbReference>
<protein>
    <recommendedName>
        <fullName evidence="2">Band 4.1 C-terminal domain-containing protein</fullName>
    </recommendedName>
</protein>
<evidence type="ECO:0000313" key="4">
    <source>
        <dbReference type="Proteomes" id="UP000193380"/>
    </source>
</evidence>
<feature type="domain" description="Band 4.1 C-terminal" evidence="2">
    <location>
        <begin position="149"/>
        <end position="198"/>
    </location>
</feature>
<evidence type="ECO:0000313" key="3">
    <source>
        <dbReference type="EMBL" id="CDQ93778.1"/>
    </source>
</evidence>
<dbReference type="GO" id="GO:0005856">
    <property type="term" value="C:cytoskeleton"/>
    <property type="evidence" value="ECO:0007669"/>
    <property type="project" value="InterPro"/>
</dbReference>
<name>A0A060YPM8_ONCMY</name>
<dbReference type="PaxDb" id="8022-A0A060YPM8"/>
<feature type="compositionally biased region" description="Acidic residues" evidence="1">
    <location>
        <begin position="1"/>
        <end position="11"/>
    </location>
</feature>
<feature type="region of interest" description="Disordered" evidence="1">
    <location>
        <begin position="1"/>
        <end position="93"/>
    </location>
</feature>
<dbReference type="AlphaFoldDB" id="A0A060YPM8"/>
<dbReference type="Pfam" id="PF05902">
    <property type="entry name" value="4_1_CTD"/>
    <property type="match status" value="1"/>
</dbReference>
<evidence type="ECO:0000259" key="2">
    <source>
        <dbReference type="Pfam" id="PF05902"/>
    </source>
</evidence>
<gene>
    <name evidence="3" type="ORF">GSONMT00025794001</name>
</gene>
<proteinExistence type="predicted"/>
<reference evidence="3" key="2">
    <citation type="submission" date="2014-03" db="EMBL/GenBank/DDBJ databases">
        <authorList>
            <person name="Genoscope - CEA"/>
        </authorList>
    </citation>
    <scope>NUCLEOTIDE SEQUENCE</scope>
</reference>
<feature type="compositionally biased region" description="Low complexity" evidence="1">
    <location>
        <begin position="12"/>
        <end position="45"/>
    </location>
</feature>
<dbReference type="GO" id="GO:0005198">
    <property type="term" value="F:structural molecule activity"/>
    <property type="evidence" value="ECO:0007669"/>
    <property type="project" value="InterPro"/>
</dbReference>